<reference evidence="3" key="3">
    <citation type="submission" date="2015-06" db="UniProtKB">
        <authorList>
            <consortium name="EnsemblMetazoa"/>
        </authorList>
    </citation>
    <scope>IDENTIFICATION</scope>
</reference>
<evidence type="ECO:0000313" key="4">
    <source>
        <dbReference type="Proteomes" id="UP000014760"/>
    </source>
</evidence>
<reference evidence="4" key="1">
    <citation type="submission" date="2012-12" db="EMBL/GenBank/DDBJ databases">
        <authorList>
            <person name="Hellsten U."/>
            <person name="Grimwood J."/>
            <person name="Chapman J.A."/>
            <person name="Shapiro H."/>
            <person name="Aerts A."/>
            <person name="Otillar R.P."/>
            <person name="Terry A.Y."/>
            <person name="Boore J.L."/>
            <person name="Simakov O."/>
            <person name="Marletaz F."/>
            <person name="Cho S.-J."/>
            <person name="Edsinger-Gonzales E."/>
            <person name="Havlak P."/>
            <person name="Kuo D.-H."/>
            <person name="Larsson T."/>
            <person name="Lv J."/>
            <person name="Arendt D."/>
            <person name="Savage R."/>
            <person name="Osoegawa K."/>
            <person name="de Jong P."/>
            <person name="Lindberg D.R."/>
            <person name="Seaver E.C."/>
            <person name="Weisblat D.A."/>
            <person name="Putnam N.H."/>
            <person name="Grigoriev I.V."/>
            <person name="Rokhsar D.S."/>
        </authorList>
    </citation>
    <scope>NUCLEOTIDE SEQUENCE</scope>
    <source>
        <strain evidence="4">I ESC-2004</strain>
    </source>
</reference>
<evidence type="ECO:0000256" key="1">
    <source>
        <dbReference type="SAM" id="MobiDB-lite"/>
    </source>
</evidence>
<feature type="compositionally biased region" description="Basic residues" evidence="1">
    <location>
        <begin position="98"/>
        <end position="109"/>
    </location>
</feature>
<protein>
    <submittedName>
        <fullName evidence="2 3">Uncharacterized protein</fullName>
    </submittedName>
</protein>
<reference evidence="2 4" key="2">
    <citation type="journal article" date="2013" name="Nature">
        <title>Insights into bilaterian evolution from three spiralian genomes.</title>
        <authorList>
            <person name="Simakov O."/>
            <person name="Marletaz F."/>
            <person name="Cho S.J."/>
            <person name="Edsinger-Gonzales E."/>
            <person name="Havlak P."/>
            <person name="Hellsten U."/>
            <person name="Kuo D.H."/>
            <person name="Larsson T."/>
            <person name="Lv J."/>
            <person name="Arendt D."/>
            <person name="Savage R."/>
            <person name="Osoegawa K."/>
            <person name="de Jong P."/>
            <person name="Grimwood J."/>
            <person name="Chapman J.A."/>
            <person name="Shapiro H."/>
            <person name="Aerts A."/>
            <person name="Otillar R.P."/>
            <person name="Terry A.Y."/>
            <person name="Boore J.L."/>
            <person name="Grigoriev I.V."/>
            <person name="Lindberg D.R."/>
            <person name="Seaver E.C."/>
            <person name="Weisblat D.A."/>
            <person name="Putnam N.H."/>
            <person name="Rokhsar D.S."/>
        </authorList>
    </citation>
    <scope>NUCLEOTIDE SEQUENCE</scope>
    <source>
        <strain evidence="2 4">I ESC-2004</strain>
    </source>
</reference>
<gene>
    <name evidence="2" type="ORF">CAPTEDRAFT_187373</name>
</gene>
<dbReference type="EMBL" id="KB308771">
    <property type="protein sequence ID" value="ELT96639.1"/>
    <property type="molecule type" value="Genomic_DNA"/>
</dbReference>
<feature type="region of interest" description="Disordered" evidence="1">
    <location>
        <begin position="1"/>
        <end position="181"/>
    </location>
</feature>
<name>R7TSK7_CAPTE</name>
<keyword evidence="4" id="KW-1185">Reference proteome</keyword>
<dbReference type="AlphaFoldDB" id="R7TSK7"/>
<dbReference type="EMBL" id="AMQN01011223">
    <property type="status" value="NOT_ANNOTATED_CDS"/>
    <property type="molecule type" value="Genomic_DNA"/>
</dbReference>
<dbReference type="Proteomes" id="UP000014760">
    <property type="component" value="Unassembled WGS sequence"/>
</dbReference>
<organism evidence="2">
    <name type="scientific">Capitella teleta</name>
    <name type="common">Polychaete worm</name>
    <dbReference type="NCBI Taxonomy" id="283909"/>
    <lineage>
        <taxon>Eukaryota</taxon>
        <taxon>Metazoa</taxon>
        <taxon>Spiralia</taxon>
        <taxon>Lophotrochozoa</taxon>
        <taxon>Annelida</taxon>
        <taxon>Polychaeta</taxon>
        <taxon>Sedentaria</taxon>
        <taxon>Scolecida</taxon>
        <taxon>Capitellidae</taxon>
        <taxon>Capitella</taxon>
    </lineage>
</organism>
<dbReference type="HOGENOM" id="CLU_980871_0_0_1"/>
<dbReference type="EnsemblMetazoa" id="CapteT187373">
    <property type="protein sequence ID" value="CapteP187373"/>
    <property type="gene ID" value="CapteG187373"/>
</dbReference>
<proteinExistence type="predicted"/>
<feature type="region of interest" description="Disordered" evidence="1">
    <location>
        <begin position="193"/>
        <end position="216"/>
    </location>
</feature>
<sequence length="284" mass="31586">MPAVKQTPKRKAAAKKPVSGRVAKRSSRRTQKEELMEPPMTPGWTAAENAFDNETPKTPSPFKNRRMTRRSSMYVKVASTVSDPNFKRPKLSQLPRRSPTKKATTRGRRATTAIKEEEDSPPTKIPVKKITPKNSVATRKSRKTKSPIMSPDRTLTIKLTKLQKPAMPEPTETLNSLHKTEDIDEFKTPAAKIESSAVKSTKRVTSKAGGDSILTSTPIAATKKRLNSAPPVSEIRRGKRVKEPVTLDSTAFLHEGEEEEKSSEIESSLIEEQGGWMQWNCVIS</sequence>
<accession>R7TSK7</accession>
<evidence type="ECO:0000313" key="3">
    <source>
        <dbReference type="EnsemblMetazoa" id="CapteP187373"/>
    </source>
</evidence>
<evidence type="ECO:0000313" key="2">
    <source>
        <dbReference type="EMBL" id="ELT96639.1"/>
    </source>
</evidence>